<proteinExistence type="predicted"/>
<dbReference type="SUPFAM" id="SSF55729">
    <property type="entry name" value="Acyl-CoA N-acyltransferases (Nat)"/>
    <property type="match status" value="1"/>
</dbReference>
<organism evidence="2 3">
    <name type="scientific">Bacillus cereus</name>
    <dbReference type="NCBI Taxonomy" id="1396"/>
    <lineage>
        <taxon>Bacteria</taxon>
        <taxon>Bacillati</taxon>
        <taxon>Bacillota</taxon>
        <taxon>Bacilli</taxon>
        <taxon>Bacillales</taxon>
        <taxon>Bacillaceae</taxon>
        <taxon>Bacillus</taxon>
        <taxon>Bacillus cereus group</taxon>
    </lineage>
</organism>
<name>A0A9X9F428_BACCE</name>
<evidence type="ECO:0000313" key="3">
    <source>
        <dbReference type="Proteomes" id="UP000308444"/>
    </source>
</evidence>
<dbReference type="Pfam" id="PF00583">
    <property type="entry name" value="Acetyltransf_1"/>
    <property type="match status" value="1"/>
</dbReference>
<dbReference type="AlphaFoldDB" id="A0A9X9F428"/>
<feature type="domain" description="N-acetyltransferase" evidence="1">
    <location>
        <begin position="1"/>
        <end position="72"/>
    </location>
</feature>
<reference evidence="2 3" key="1">
    <citation type="journal article" date="2019" name="Environ. Microbiol.">
        <title>An active ?-lactamase is a part of an orchestrated cell wall stress resistance network of Bacillus subtilis and related rhizosphere species.</title>
        <authorList>
            <person name="Bucher T."/>
            <person name="Keren-Paz A."/>
            <person name="Hausser J."/>
            <person name="Olender T."/>
            <person name="Cytryn E."/>
            <person name="Kolodkin-Gal I."/>
        </authorList>
    </citation>
    <scope>NUCLEOTIDE SEQUENCE [LARGE SCALE GENOMIC DNA]</scope>
    <source>
        <strain evidence="2 3">I32</strain>
    </source>
</reference>
<protein>
    <submittedName>
        <fullName evidence="2">GNAT family N-acetyltransferase</fullName>
    </submittedName>
</protein>
<evidence type="ECO:0000259" key="1">
    <source>
        <dbReference type="PROSITE" id="PS51186"/>
    </source>
</evidence>
<dbReference type="Gene3D" id="3.40.630.30">
    <property type="match status" value="1"/>
</dbReference>
<dbReference type="GO" id="GO:0016747">
    <property type="term" value="F:acyltransferase activity, transferring groups other than amino-acyl groups"/>
    <property type="evidence" value="ECO:0007669"/>
    <property type="project" value="InterPro"/>
</dbReference>
<evidence type="ECO:0000313" key="2">
    <source>
        <dbReference type="EMBL" id="TKI96995.1"/>
    </source>
</evidence>
<accession>A0A9X9F428</accession>
<gene>
    <name evidence="2" type="ORF">FC695_25595</name>
</gene>
<dbReference type="PROSITE" id="PS51186">
    <property type="entry name" value="GNAT"/>
    <property type="match status" value="1"/>
</dbReference>
<dbReference type="Proteomes" id="UP000308444">
    <property type="component" value="Unassembled WGS sequence"/>
</dbReference>
<feature type="non-terminal residue" evidence="2">
    <location>
        <position position="1"/>
    </location>
</feature>
<dbReference type="InterPro" id="IPR000182">
    <property type="entry name" value="GNAT_dom"/>
</dbReference>
<dbReference type="EMBL" id="SZOH01002092">
    <property type="protein sequence ID" value="TKI96995.1"/>
    <property type="molecule type" value="Genomic_DNA"/>
</dbReference>
<comment type="caution">
    <text evidence="2">The sequence shown here is derived from an EMBL/GenBank/DDBJ whole genome shotgun (WGS) entry which is preliminary data.</text>
</comment>
<dbReference type="InterPro" id="IPR016181">
    <property type="entry name" value="Acyl_CoA_acyltransferase"/>
</dbReference>
<sequence length="73" mass="8548">HNRQRKGFAKKSLLLLEEFVKRYFPIKNEIVLAVNERNIPAQNLYAKVGFQDKGFRRMGPIGQPIIMHLPIMK</sequence>